<organism evidence="2 3">
    <name type="scientific">Lipingzhangella rawalii</name>
    <dbReference type="NCBI Taxonomy" id="2055835"/>
    <lineage>
        <taxon>Bacteria</taxon>
        <taxon>Bacillati</taxon>
        <taxon>Actinomycetota</taxon>
        <taxon>Actinomycetes</taxon>
        <taxon>Streptosporangiales</taxon>
        <taxon>Nocardiopsidaceae</taxon>
        <taxon>Lipingzhangella</taxon>
    </lineage>
</organism>
<feature type="chain" id="PRO_5046392685" description="Fibronectin type-III domain-containing protein" evidence="1">
    <location>
        <begin position="28"/>
        <end position="106"/>
    </location>
</feature>
<keyword evidence="1" id="KW-0732">Signal</keyword>
<accession>A0ABU2H8R8</accession>
<evidence type="ECO:0000313" key="2">
    <source>
        <dbReference type="EMBL" id="MDS1271703.1"/>
    </source>
</evidence>
<evidence type="ECO:0008006" key="4">
    <source>
        <dbReference type="Google" id="ProtNLM"/>
    </source>
</evidence>
<dbReference type="RefSeq" id="WP_310913266.1">
    <property type="nucleotide sequence ID" value="NZ_JAVLVT010000007.1"/>
</dbReference>
<sequence length="106" mass="11791">MRRVGPPLLATMATLTLLPVAPTTAHADSRGEMLDSITVDRRTQEIEVSWDDVPQASEYVIFDEVPKDSVHDDPTQPVYRGENTQYTLTDLPTPSSVRLRLAASIR</sequence>
<name>A0ABU2H8R8_9ACTN</name>
<dbReference type="Proteomes" id="UP001250214">
    <property type="component" value="Unassembled WGS sequence"/>
</dbReference>
<evidence type="ECO:0000256" key="1">
    <source>
        <dbReference type="SAM" id="SignalP"/>
    </source>
</evidence>
<proteinExistence type="predicted"/>
<gene>
    <name evidence="2" type="ORF">RIF23_15515</name>
</gene>
<comment type="caution">
    <text evidence="2">The sequence shown here is derived from an EMBL/GenBank/DDBJ whole genome shotgun (WGS) entry which is preliminary data.</text>
</comment>
<feature type="signal peptide" evidence="1">
    <location>
        <begin position="1"/>
        <end position="27"/>
    </location>
</feature>
<evidence type="ECO:0000313" key="3">
    <source>
        <dbReference type="Proteomes" id="UP001250214"/>
    </source>
</evidence>
<keyword evidence="3" id="KW-1185">Reference proteome</keyword>
<protein>
    <recommendedName>
        <fullName evidence="4">Fibronectin type-III domain-containing protein</fullName>
    </recommendedName>
</protein>
<reference evidence="3" key="1">
    <citation type="submission" date="2023-07" db="EMBL/GenBank/DDBJ databases">
        <title>Novel species in the genus Lipingzhangella isolated from Sambhar Salt Lake.</title>
        <authorList>
            <person name="Jiya N."/>
            <person name="Kajale S."/>
            <person name="Sharma A."/>
        </authorList>
    </citation>
    <scope>NUCLEOTIDE SEQUENCE [LARGE SCALE GENOMIC DNA]</scope>
    <source>
        <strain evidence="3">LS1_29</strain>
    </source>
</reference>
<dbReference type="EMBL" id="JAVLVT010000007">
    <property type="protein sequence ID" value="MDS1271703.1"/>
    <property type="molecule type" value="Genomic_DNA"/>
</dbReference>